<dbReference type="Proteomes" id="UP000815677">
    <property type="component" value="Unassembled WGS sequence"/>
</dbReference>
<feature type="compositionally biased region" description="Low complexity" evidence="6">
    <location>
        <begin position="64"/>
        <end position="90"/>
    </location>
</feature>
<feature type="compositionally biased region" description="Polar residues" evidence="6">
    <location>
        <begin position="18"/>
        <end position="34"/>
    </location>
</feature>
<evidence type="ECO:0000313" key="8">
    <source>
        <dbReference type="EMBL" id="GAT52738.1"/>
    </source>
</evidence>
<sequence>MGPSSTPPRSSRHRNQRRASQTPSPASQACSISCTTRAGRRRGTNGSPQTSTKERSGQAKPHPALAGAPGGASASAMAGTSASANASTRSGTRKDVGTRGTKRGRDELEGNKKQPDMRLNIPEQLKAKLVDDWEAVTKNAMLVSVPREPNVEKLLDDFEAHIKATKPSSLKDPEKLSGAVISGLKTYFDKALGNCLLYREERDQLVQMRKRFVTGQHVKEAREMSAMRKRFVTGQHVKEAREMSAVYGAEHLLRMLVTMPTMTAQSNLDLESTDIVREYVNELLQWMLQEQGRLFQREYQQQPASAAIVAKS</sequence>
<accession>A0ABQ0LNR4</accession>
<evidence type="ECO:0000256" key="2">
    <source>
        <dbReference type="ARBA" id="ARBA00022853"/>
    </source>
</evidence>
<feature type="domain" description="MRG" evidence="7">
    <location>
        <begin position="102"/>
        <end position="300"/>
    </location>
</feature>
<dbReference type="InterPro" id="IPR008676">
    <property type="entry name" value="MRG"/>
</dbReference>
<dbReference type="Pfam" id="PF05712">
    <property type="entry name" value="MRG"/>
    <property type="match status" value="1"/>
</dbReference>
<comment type="subcellular location">
    <subcellularLocation>
        <location evidence="1">Nucleus</location>
    </subcellularLocation>
</comment>
<dbReference type="EMBL" id="DF847891">
    <property type="protein sequence ID" value="GAT52738.1"/>
    <property type="molecule type" value="Genomic_DNA"/>
</dbReference>
<dbReference type="PROSITE" id="PS51640">
    <property type="entry name" value="MRG"/>
    <property type="match status" value="1"/>
</dbReference>
<evidence type="ECO:0000259" key="7">
    <source>
        <dbReference type="Pfam" id="PF05712"/>
    </source>
</evidence>
<dbReference type="InterPro" id="IPR026541">
    <property type="entry name" value="MRG_dom"/>
</dbReference>
<proteinExistence type="predicted"/>
<keyword evidence="5" id="KW-0539">Nucleus</keyword>
<keyword evidence="9" id="KW-1185">Reference proteome</keyword>
<dbReference type="Gene3D" id="1.10.274.30">
    <property type="entry name" value="MRG domain"/>
    <property type="match status" value="1"/>
</dbReference>
<feature type="compositionally biased region" description="Basic and acidic residues" evidence="6">
    <location>
        <begin position="92"/>
        <end position="116"/>
    </location>
</feature>
<keyword evidence="3" id="KW-0805">Transcription regulation</keyword>
<dbReference type="PANTHER" id="PTHR10880">
    <property type="entry name" value="MORTALITY FACTOR 4-LIKE PROTEIN"/>
    <property type="match status" value="1"/>
</dbReference>
<evidence type="ECO:0000313" key="9">
    <source>
        <dbReference type="Proteomes" id="UP000815677"/>
    </source>
</evidence>
<protein>
    <submittedName>
        <fullName evidence="8">MRG-domain-containing protein</fullName>
    </submittedName>
</protein>
<keyword evidence="2" id="KW-0156">Chromatin regulator</keyword>
<keyword evidence="4" id="KW-0804">Transcription</keyword>
<evidence type="ECO:0000256" key="3">
    <source>
        <dbReference type="ARBA" id="ARBA00023015"/>
    </source>
</evidence>
<organism evidence="8 9">
    <name type="scientific">Mycena chlorophos</name>
    <name type="common">Agaric fungus</name>
    <name type="synonym">Agaricus chlorophos</name>
    <dbReference type="NCBI Taxonomy" id="658473"/>
    <lineage>
        <taxon>Eukaryota</taxon>
        <taxon>Fungi</taxon>
        <taxon>Dikarya</taxon>
        <taxon>Basidiomycota</taxon>
        <taxon>Agaricomycotina</taxon>
        <taxon>Agaricomycetes</taxon>
        <taxon>Agaricomycetidae</taxon>
        <taxon>Agaricales</taxon>
        <taxon>Marasmiineae</taxon>
        <taxon>Mycenaceae</taxon>
        <taxon>Mycena</taxon>
    </lineage>
</organism>
<gene>
    <name evidence="8" type="ORF">MCHLO_09761</name>
</gene>
<evidence type="ECO:0000256" key="4">
    <source>
        <dbReference type="ARBA" id="ARBA00023163"/>
    </source>
</evidence>
<evidence type="ECO:0000256" key="5">
    <source>
        <dbReference type="ARBA" id="ARBA00023242"/>
    </source>
</evidence>
<reference evidence="8" key="1">
    <citation type="submission" date="2014-09" db="EMBL/GenBank/DDBJ databases">
        <title>Genome sequence of the luminous mushroom Mycena chlorophos for searching fungal bioluminescence genes.</title>
        <authorList>
            <person name="Tanaka Y."/>
            <person name="Kasuga D."/>
            <person name="Oba Y."/>
            <person name="Hase S."/>
            <person name="Sato K."/>
            <person name="Oba Y."/>
            <person name="Sakakibara Y."/>
        </authorList>
    </citation>
    <scope>NUCLEOTIDE SEQUENCE</scope>
</reference>
<evidence type="ECO:0000256" key="6">
    <source>
        <dbReference type="SAM" id="MobiDB-lite"/>
    </source>
</evidence>
<evidence type="ECO:0000256" key="1">
    <source>
        <dbReference type="ARBA" id="ARBA00004123"/>
    </source>
</evidence>
<dbReference type="InterPro" id="IPR038217">
    <property type="entry name" value="MRG_C_sf"/>
</dbReference>
<feature type="region of interest" description="Disordered" evidence="6">
    <location>
        <begin position="1"/>
        <end position="116"/>
    </location>
</feature>
<dbReference type="PANTHER" id="PTHR10880:SF15">
    <property type="entry name" value="MSL COMPLEX SUBUNIT 3"/>
    <property type="match status" value="1"/>
</dbReference>
<name>A0ABQ0LNR4_MYCCL</name>